<sequence>MTIEIRLNANILELRAVCFSGSGAGLDNPPSRALRGLESKSFAQKTFKKRLPVTLTNVVDDVHRSFSSLDASHKLKIDQGKEIVYELSQLRHHVQRDKPVKLVEDDLEDAKLWAKAQENLDDDIEYTYQSLTWLFSECLVYRDVHRIIQTRSEWKGYDPFRRQKEASFKSTLSGSIELVERLAPLFSRSNVDKALFVEMLQLALWGNRADLSLINDLTAQSSIHEVSNLSVESLASQNSNILANDTVKAWNYLEAVKDKRIDIILDNSGFELFTDLLLADWLLQHNHASSIHFHGKAIPWFVSDTTQSDFHWVIDQCAAQIHPEMQSFGLRWKNYLNESKFVFSAHPFWTTPYPYWHLLDVAPDLYADLAKSSLTIFKGDLNYRKLVYDCDWPVDTSFSSAIGPLALDPKSNSTSRFPPVLALRTAKSDPVVGLQGGIVQASKLDTIDKEWRLNGRYALIQFHYSTSK</sequence>
<name>A0ACC2U0Z1_9FUNG</name>
<dbReference type="EMBL" id="QTSX02001554">
    <property type="protein sequence ID" value="KAJ9080474.1"/>
    <property type="molecule type" value="Genomic_DNA"/>
</dbReference>
<reference evidence="1" key="1">
    <citation type="submission" date="2022-04" db="EMBL/GenBank/DDBJ databases">
        <title>Genome of the entomopathogenic fungus Entomophthora muscae.</title>
        <authorList>
            <person name="Elya C."/>
            <person name="Lovett B.R."/>
            <person name="Lee E."/>
            <person name="Macias A.M."/>
            <person name="Hajek A.E."/>
            <person name="De Bivort B.L."/>
            <person name="Kasson M.T."/>
            <person name="De Fine Licht H.H."/>
            <person name="Stajich J.E."/>
        </authorList>
    </citation>
    <scope>NUCLEOTIDE SEQUENCE</scope>
    <source>
        <strain evidence="1">Berkeley</strain>
    </source>
</reference>
<dbReference type="Proteomes" id="UP001165960">
    <property type="component" value="Unassembled WGS sequence"/>
</dbReference>
<accession>A0ACC2U0Z1</accession>
<organism evidence="1 2">
    <name type="scientific">Entomophthora muscae</name>
    <dbReference type="NCBI Taxonomy" id="34485"/>
    <lineage>
        <taxon>Eukaryota</taxon>
        <taxon>Fungi</taxon>
        <taxon>Fungi incertae sedis</taxon>
        <taxon>Zoopagomycota</taxon>
        <taxon>Entomophthoromycotina</taxon>
        <taxon>Entomophthoromycetes</taxon>
        <taxon>Entomophthorales</taxon>
        <taxon>Entomophthoraceae</taxon>
        <taxon>Entomophthora</taxon>
    </lineage>
</organism>
<gene>
    <name evidence="1" type="primary">HRT2_1</name>
    <name evidence="1" type="ORF">DSO57_1024635</name>
</gene>
<proteinExistence type="predicted"/>
<keyword evidence="2" id="KW-1185">Reference proteome</keyword>
<evidence type="ECO:0000313" key="2">
    <source>
        <dbReference type="Proteomes" id="UP001165960"/>
    </source>
</evidence>
<evidence type="ECO:0000313" key="1">
    <source>
        <dbReference type="EMBL" id="KAJ9080474.1"/>
    </source>
</evidence>
<comment type="caution">
    <text evidence="1">The sequence shown here is derived from an EMBL/GenBank/DDBJ whole genome shotgun (WGS) entry which is preliminary data.</text>
</comment>
<protein>
    <submittedName>
        <fullName evidence="1">Hairy/enhancer-of-split with YRPW motif protein 2</fullName>
    </submittedName>
</protein>